<dbReference type="InterPro" id="IPR007492">
    <property type="entry name" value="LytTR_DNA-bd_dom"/>
</dbReference>
<feature type="modified residue" description="4-aspartylphosphate" evidence="1">
    <location>
        <position position="56"/>
    </location>
</feature>
<dbReference type="InterPro" id="IPR011006">
    <property type="entry name" value="CheY-like_superfamily"/>
</dbReference>
<accession>A0A936F0X7</accession>
<comment type="caution">
    <text evidence="4">The sequence shown here is derived from an EMBL/GenBank/DDBJ whole genome shotgun (WGS) entry which is preliminary data.</text>
</comment>
<dbReference type="GO" id="GO:0000156">
    <property type="term" value="F:phosphorelay response regulator activity"/>
    <property type="evidence" value="ECO:0007669"/>
    <property type="project" value="InterPro"/>
</dbReference>
<dbReference type="Gene3D" id="3.40.50.2300">
    <property type="match status" value="1"/>
</dbReference>
<feature type="domain" description="HTH LytTR-type" evidence="3">
    <location>
        <begin position="147"/>
        <end position="249"/>
    </location>
</feature>
<organism evidence="4 5">
    <name type="scientific">Candidatus Geothrix odensensis</name>
    <dbReference type="NCBI Taxonomy" id="2954440"/>
    <lineage>
        <taxon>Bacteria</taxon>
        <taxon>Pseudomonadati</taxon>
        <taxon>Acidobacteriota</taxon>
        <taxon>Holophagae</taxon>
        <taxon>Holophagales</taxon>
        <taxon>Holophagaceae</taxon>
        <taxon>Geothrix</taxon>
    </lineage>
</organism>
<keyword evidence="1" id="KW-0597">Phosphoprotein</keyword>
<dbReference type="Gene3D" id="2.40.50.1020">
    <property type="entry name" value="LytTr DNA-binding domain"/>
    <property type="match status" value="1"/>
</dbReference>
<evidence type="ECO:0000313" key="5">
    <source>
        <dbReference type="Proteomes" id="UP000709959"/>
    </source>
</evidence>
<dbReference type="AlphaFoldDB" id="A0A936F0X7"/>
<name>A0A936F0X7_9BACT</name>
<evidence type="ECO:0000256" key="1">
    <source>
        <dbReference type="PROSITE-ProRule" id="PRU00169"/>
    </source>
</evidence>
<proteinExistence type="predicted"/>
<dbReference type="PANTHER" id="PTHR37299">
    <property type="entry name" value="TRANSCRIPTIONAL REGULATOR-RELATED"/>
    <property type="match status" value="1"/>
</dbReference>
<dbReference type="Pfam" id="PF04397">
    <property type="entry name" value="LytTR"/>
    <property type="match status" value="1"/>
</dbReference>
<protein>
    <submittedName>
        <fullName evidence="4">Response regulator transcription factor</fullName>
    </submittedName>
</protein>
<evidence type="ECO:0000259" key="2">
    <source>
        <dbReference type="PROSITE" id="PS50110"/>
    </source>
</evidence>
<evidence type="ECO:0000259" key="3">
    <source>
        <dbReference type="PROSITE" id="PS50930"/>
    </source>
</evidence>
<sequence>MSLRYALVEDEPPARLRLKRMVAELAPDSICVAEAEDGEGGLALLRNTTPDLLFLDIEFPPEGAFGLLRRAREAGLALPPIAFVTAFDQHAVEAFRWAACDYLLKPLDRDRLRDTLGRVSSGPAAPDLNQLFEALQSAQRHQVPERFTVQVKGRLRVLAWAEVSHLRTENRLLLVHTPEGHFVLDRTLDELEATLAPRFIRVHRGAMVALDQIRELLPEPGGTGELRLADGSRLPVSRDRMPDLRRRLA</sequence>
<dbReference type="GO" id="GO:0003677">
    <property type="term" value="F:DNA binding"/>
    <property type="evidence" value="ECO:0007669"/>
    <property type="project" value="InterPro"/>
</dbReference>
<dbReference type="PROSITE" id="PS50930">
    <property type="entry name" value="HTH_LYTTR"/>
    <property type="match status" value="1"/>
</dbReference>
<gene>
    <name evidence="4" type="ORF">IPN91_03735</name>
</gene>
<reference evidence="4 5" key="1">
    <citation type="submission" date="2020-10" db="EMBL/GenBank/DDBJ databases">
        <title>Connecting structure to function with the recovery of over 1000 high-quality activated sludge metagenome-assembled genomes encoding full-length rRNA genes using long-read sequencing.</title>
        <authorList>
            <person name="Singleton C.M."/>
            <person name="Petriglieri F."/>
            <person name="Kristensen J.M."/>
            <person name="Kirkegaard R.H."/>
            <person name="Michaelsen T.Y."/>
            <person name="Andersen M.H."/>
            <person name="Karst S.M."/>
            <person name="Dueholm M.S."/>
            <person name="Nielsen P.H."/>
            <person name="Albertsen M."/>
        </authorList>
    </citation>
    <scope>NUCLEOTIDE SEQUENCE [LARGE SCALE GENOMIC DNA]</scope>
    <source>
        <strain evidence="4">OdNE_18-Q3-R46-58_MAXAC.008</strain>
    </source>
</reference>
<dbReference type="PANTHER" id="PTHR37299:SF1">
    <property type="entry name" value="STAGE 0 SPORULATION PROTEIN A HOMOLOG"/>
    <property type="match status" value="1"/>
</dbReference>
<dbReference type="SUPFAM" id="SSF52172">
    <property type="entry name" value="CheY-like"/>
    <property type="match status" value="1"/>
</dbReference>
<evidence type="ECO:0000313" key="4">
    <source>
        <dbReference type="EMBL" id="MBK8571756.1"/>
    </source>
</evidence>
<dbReference type="InterPro" id="IPR001789">
    <property type="entry name" value="Sig_transdc_resp-reg_receiver"/>
</dbReference>
<dbReference type="InterPro" id="IPR046947">
    <property type="entry name" value="LytR-like"/>
</dbReference>
<dbReference type="Proteomes" id="UP000709959">
    <property type="component" value="Unassembled WGS sequence"/>
</dbReference>
<dbReference type="SMART" id="SM00448">
    <property type="entry name" value="REC"/>
    <property type="match status" value="1"/>
</dbReference>
<feature type="domain" description="Response regulatory" evidence="2">
    <location>
        <begin position="4"/>
        <end position="120"/>
    </location>
</feature>
<dbReference type="PROSITE" id="PS50110">
    <property type="entry name" value="RESPONSE_REGULATORY"/>
    <property type="match status" value="1"/>
</dbReference>
<dbReference type="Pfam" id="PF00072">
    <property type="entry name" value="Response_reg"/>
    <property type="match status" value="1"/>
</dbReference>
<dbReference type="SMART" id="SM00850">
    <property type="entry name" value="LytTR"/>
    <property type="match status" value="1"/>
</dbReference>
<dbReference type="EMBL" id="JADKCH010000002">
    <property type="protein sequence ID" value="MBK8571756.1"/>
    <property type="molecule type" value="Genomic_DNA"/>
</dbReference>